<comment type="caution">
    <text evidence="1">The sequence shown here is derived from an EMBL/GenBank/DDBJ whole genome shotgun (WGS) entry which is preliminary data.</text>
</comment>
<dbReference type="EMBL" id="NKCI01000263">
    <property type="protein sequence ID" value="RSL45438.1"/>
    <property type="molecule type" value="Genomic_DNA"/>
</dbReference>
<accession>A0A428NX93</accession>
<reference evidence="1 2" key="1">
    <citation type="submission" date="2017-06" db="EMBL/GenBank/DDBJ databases">
        <title>Comparative genomic analysis of Ambrosia Fusariam Clade fungi.</title>
        <authorList>
            <person name="Stajich J.E."/>
            <person name="Carrillo J."/>
            <person name="Kijimoto T."/>
            <person name="Eskalen A."/>
            <person name="O'Donnell K."/>
            <person name="Kasson M."/>
        </authorList>
    </citation>
    <scope>NUCLEOTIDE SEQUENCE [LARGE SCALE GENOMIC DNA]</scope>
    <source>
        <strain evidence="1 2">NRRL62584</strain>
    </source>
</reference>
<keyword evidence="2" id="KW-1185">Reference proteome</keyword>
<dbReference type="Proteomes" id="UP000288168">
    <property type="component" value="Unassembled WGS sequence"/>
</dbReference>
<evidence type="ECO:0000313" key="1">
    <source>
        <dbReference type="EMBL" id="RSL45438.1"/>
    </source>
</evidence>
<dbReference type="OrthoDB" id="10531577at2759"/>
<gene>
    <name evidence="1" type="ORF">CEP54_014265</name>
</gene>
<protein>
    <submittedName>
        <fullName evidence="1">Uncharacterized protein</fullName>
    </submittedName>
</protein>
<sequence length="94" mass="10562">MLRRPKGLLPPFGRRGSRHVTLCYYCTSTAWKEGCALKIPLMTGLTRLKYIAESVKYEVGENDTTKPHKLLDILLERFNDPEVGLQGTRGKAGV</sequence>
<name>A0A428NX93_9HYPO</name>
<evidence type="ECO:0000313" key="2">
    <source>
        <dbReference type="Proteomes" id="UP000288168"/>
    </source>
</evidence>
<proteinExistence type="predicted"/>
<dbReference type="AlphaFoldDB" id="A0A428NX93"/>
<organism evidence="1 2">
    <name type="scientific">Fusarium duplospermum</name>
    <dbReference type="NCBI Taxonomy" id="1325734"/>
    <lineage>
        <taxon>Eukaryota</taxon>
        <taxon>Fungi</taxon>
        <taxon>Dikarya</taxon>
        <taxon>Ascomycota</taxon>
        <taxon>Pezizomycotina</taxon>
        <taxon>Sordariomycetes</taxon>
        <taxon>Hypocreomycetidae</taxon>
        <taxon>Hypocreales</taxon>
        <taxon>Nectriaceae</taxon>
        <taxon>Fusarium</taxon>
        <taxon>Fusarium solani species complex</taxon>
    </lineage>
</organism>